<feature type="compositionally biased region" description="Low complexity" evidence="1">
    <location>
        <begin position="1"/>
        <end position="14"/>
    </location>
</feature>
<gene>
    <name evidence="2" type="ORF">CRENBAI_002152</name>
</gene>
<feature type="compositionally biased region" description="Polar residues" evidence="1">
    <location>
        <begin position="43"/>
        <end position="53"/>
    </location>
</feature>
<feature type="compositionally biased region" description="Low complexity" evidence="1">
    <location>
        <begin position="106"/>
        <end position="115"/>
    </location>
</feature>
<evidence type="ECO:0000313" key="2">
    <source>
        <dbReference type="EMBL" id="KAK5609630.1"/>
    </source>
</evidence>
<reference evidence="2 3" key="1">
    <citation type="submission" date="2021-06" db="EMBL/GenBank/DDBJ databases">
        <authorList>
            <person name="Palmer J.M."/>
        </authorList>
    </citation>
    <scope>NUCLEOTIDE SEQUENCE [LARGE SCALE GENOMIC DNA]</scope>
    <source>
        <strain evidence="2 3">MEX-2019</strain>
        <tissue evidence="2">Muscle</tissue>
    </source>
</reference>
<proteinExistence type="predicted"/>
<evidence type="ECO:0000313" key="3">
    <source>
        <dbReference type="Proteomes" id="UP001311232"/>
    </source>
</evidence>
<sequence length="176" mass="18403">MAASSSDMSASPAAQLQTDSSLPGPPTQPEPHLDADIHLPLLSSLSSTANSDVSLHDIPKPGQRDYTLPRTRQPSRTYFSSHLPRFPRSPYKHPSKHDSASTQSHAPSSSSSSLCPAPPLPPCPTGPDEAAAWGCCCSLSGGASPLSRYLGKVGQAALPLLKVGELLNTEPSDVQT</sequence>
<accession>A0AAV9RKN3</accession>
<feature type="compositionally biased region" description="Pro residues" evidence="1">
    <location>
        <begin position="116"/>
        <end position="125"/>
    </location>
</feature>
<organism evidence="2 3">
    <name type="scientific">Crenichthys baileyi</name>
    <name type="common">White River springfish</name>
    <dbReference type="NCBI Taxonomy" id="28760"/>
    <lineage>
        <taxon>Eukaryota</taxon>
        <taxon>Metazoa</taxon>
        <taxon>Chordata</taxon>
        <taxon>Craniata</taxon>
        <taxon>Vertebrata</taxon>
        <taxon>Euteleostomi</taxon>
        <taxon>Actinopterygii</taxon>
        <taxon>Neopterygii</taxon>
        <taxon>Teleostei</taxon>
        <taxon>Neoteleostei</taxon>
        <taxon>Acanthomorphata</taxon>
        <taxon>Ovalentaria</taxon>
        <taxon>Atherinomorphae</taxon>
        <taxon>Cyprinodontiformes</taxon>
        <taxon>Goodeidae</taxon>
        <taxon>Crenichthys</taxon>
    </lineage>
</organism>
<name>A0AAV9RKN3_9TELE</name>
<protein>
    <submittedName>
        <fullName evidence="2">Uncharacterized protein</fullName>
    </submittedName>
</protein>
<dbReference type="EMBL" id="JAHHUM010001740">
    <property type="protein sequence ID" value="KAK5609630.1"/>
    <property type="molecule type" value="Genomic_DNA"/>
</dbReference>
<feature type="compositionally biased region" description="Polar residues" evidence="1">
    <location>
        <begin position="70"/>
        <end position="80"/>
    </location>
</feature>
<comment type="caution">
    <text evidence="2">The sequence shown here is derived from an EMBL/GenBank/DDBJ whole genome shotgun (WGS) entry which is preliminary data.</text>
</comment>
<dbReference type="Proteomes" id="UP001311232">
    <property type="component" value="Unassembled WGS sequence"/>
</dbReference>
<dbReference type="AlphaFoldDB" id="A0AAV9RKN3"/>
<keyword evidence="3" id="KW-1185">Reference proteome</keyword>
<evidence type="ECO:0000256" key="1">
    <source>
        <dbReference type="SAM" id="MobiDB-lite"/>
    </source>
</evidence>
<feature type="region of interest" description="Disordered" evidence="1">
    <location>
        <begin position="1"/>
        <end position="127"/>
    </location>
</feature>
<feature type="compositionally biased region" description="Basic and acidic residues" evidence="1">
    <location>
        <begin position="54"/>
        <end position="63"/>
    </location>
</feature>